<keyword evidence="5" id="KW-0067">ATP-binding</keyword>
<dbReference type="Gene3D" id="3.20.200.10">
    <property type="entry name" value="MHCK/EF2 kinase"/>
    <property type="match status" value="1"/>
</dbReference>
<keyword evidence="9" id="KW-1185">Reference proteome</keyword>
<keyword evidence="4 8" id="KW-0418">Kinase</keyword>
<feature type="domain" description="Alpha-type protein kinase" evidence="7">
    <location>
        <begin position="102"/>
        <end position="314"/>
    </location>
</feature>
<dbReference type="InterPro" id="IPR047588">
    <property type="entry name" value="eEF2K_a_kinase_dom"/>
</dbReference>
<reference key="2">
    <citation type="submission" date="2011-10" db="EMBL/GenBank/DDBJ databases">
        <title>The genome and transcriptome sequence of Clonorchis sinensis provide insights into the carcinogenic liver fluke.</title>
        <authorList>
            <person name="Wang X."/>
            <person name="Huang Y."/>
            <person name="Chen W."/>
            <person name="Liu H."/>
            <person name="Guo L."/>
            <person name="Chen Y."/>
            <person name="Luo F."/>
            <person name="Zhou W."/>
            <person name="Sun J."/>
            <person name="Mao Q."/>
            <person name="Liang P."/>
            <person name="Zhou C."/>
            <person name="Tian Y."/>
            <person name="Men J."/>
            <person name="Lv X."/>
            <person name="Huang L."/>
            <person name="Zhou J."/>
            <person name="Hu Y."/>
            <person name="Li R."/>
            <person name="Zhang F."/>
            <person name="Lei H."/>
            <person name="Li X."/>
            <person name="Hu X."/>
            <person name="Liang C."/>
            <person name="Xu J."/>
            <person name="Wu Z."/>
            <person name="Yu X."/>
        </authorList>
    </citation>
    <scope>NUCLEOTIDE SEQUENCE</scope>
    <source>
        <strain>Henan</strain>
    </source>
</reference>
<dbReference type="Pfam" id="PF02816">
    <property type="entry name" value="Alpha_kinase"/>
    <property type="match status" value="1"/>
</dbReference>
<evidence type="ECO:0000313" key="9">
    <source>
        <dbReference type="Proteomes" id="UP000008909"/>
    </source>
</evidence>
<dbReference type="Pfam" id="PF08238">
    <property type="entry name" value="Sel1"/>
    <property type="match status" value="3"/>
</dbReference>
<keyword evidence="1" id="KW-0723">Serine/threonine-protein kinase</keyword>
<dbReference type="CDD" id="cd16967">
    <property type="entry name" value="Alpha_kinase_eEF2K"/>
    <property type="match status" value="1"/>
</dbReference>
<dbReference type="SMART" id="SM00671">
    <property type="entry name" value="SEL1"/>
    <property type="match status" value="2"/>
</dbReference>
<dbReference type="GO" id="GO:0004686">
    <property type="term" value="F:elongation factor-2 kinase activity"/>
    <property type="evidence" value="ECO:0007669"/>
    <property type="project" value="InterPro"/>
</dbReference>
<dbReference type="PANTHER" id="PTHR45992">
    <property type="entry name" value="EUKARYOTIC ELONGATION FACTOR 2 KINASE-RELATED"/>
    <property type="match status" value="1"/>
</dbReference>
<dbReference type="InterPro" id="IPR004166">
    <property type="entry name" value="a-kinase_dom"/>
</dbReference>
<sequence length="796" mass="88946">MESGSVDDSDFGFSPGDVFTEFAKFKISEATALTTKRNDRRMSVKELKILRSEVGTTCQIRNNRARIIGLWRTAYSMVLRCGDPWAKFHLDQLPVELARRYRYSPLQSKWVEDIVRVRIEEKSFGRGAMRECFRVKKLSNFCQTDDWSHAGNFVAKRYIEPVSSQVYFDDVRLQMDAKLWAEEFSRQPAIAKKVDIAQMCVLEFFNRQDKPLYHLEHFIEGTYRKYNSNSGFVDDFVRNTPQAFSHFTFEQSGHRLIVVDIQGVGDLWTDPQIHTADGTEYGDGNLGIRGMALFFHTHRCNPLCGALNLGLFDLYPGEQQASALFVRSPCSSDLKLRNGNSKNCGEQFPFGPTVAVPRSRRKQNQSSGSEEGVFVDPADFTESHSLPSGDLTYLPSCSPLPSRDSKVKVVGKTYSRSSRDNSKDDVNYTHAGGFDCVSFTEQTGSFNSPAVSGEVSHDSGVFFGQSTPVIRFGPERHRALTGDSCSELLDEELNSAWQASSRKNSVCSSTRSKQRETEMLRFFEARRAGHRSSSVHAVRKEDANILGLIHHEMARLHASGRFAPQIPPDAARKNGLIEAGDVSSEAGADALAALHKPENINWEAVIFHEDQAVILGCFDAIECMAQYYLGLLINGPLEDCPLKPDPVEARIRGLTLVSAAAAAQDRRAMLYLAEMNYTGIGNIPVEQNGPTPDWVTAVHWYEAAAKADDDEDNVTGRNCQRAGYDSMSSEWPIYRLHGRLAEMYSKGGYGLKRDCTKAYQLFESAAEGATEAMMGRLAMQYYEQAALLEEFCDASS</sequence>
<dbReference type="GO" id="GO:0005524">
    <property type="term" value="F:ATP binding"/>
    <property type="evidence" value="ECO:0007669"/>
    <property type="project" value="UniProtKB-KW"/>
</dbReference>
<dbReference type="Gene3D" id="1.25.40.10">
    <property type="entry name" value="Tetratricopeptide repeat domain"/>
    <property type="match status" value="1"/>
</dbReference>
<keyword evidence="2" id="KW-0808">Transferase</keyword>
<gene>
    <name evidence="8" type="ORF">CLF_109624</name>
</gene>
<dbReference type="GO" id="GO:0003746">
    <property type="term" value="F:translation elongation factor activity"/>
    <property type="evidence" value="ECO:0007669"/>
    <property type="project" value="UniProtKB-KW"/>
</dbReference>
<dbReference type="InterPro" id="IPR051852">
    <property type="entry name" value="Alpha-type_PK"/>
</dbReference>
<evidence type="ECO:0000256" key="4">
    <source>
        <dbReference type="ARBA" id="ARBA00022777"/>
    </source>
</evidence>
<dbReference type="GO" id="GO:1903013">
    <property type="term" value="P:response to differentiation-inducing factor 1"/>
    <property type="evidence" value="ECO:0007669"/>
    <property type="project" value="TreeGrafter"/>
</dbReference>
<dbReference type="PROSITE" id="PS51158">
    <property type="entry name" value="ALPHA_KINASE"/>
    <property type="match status" value="1"/>
</dbReference>
<keyword evidence="8" id="KW-0251">Elongation factor</keyword>
<evidence type="ECO:0000313" key="8">
    <source>
        <dbReference type="EMBL" id="GAA53143.1"/>
    </source>
</evidence>
<dbReference type="InterPro" id="IPR011009">
    <property type="entry name" value="Kinase-like_dom_sf"/>
</dbReference>
<reference evidence="8" key="1">
    <citation type="journal article" date="2011" name="Genome Biol.">
        <title>The draft genome of the carcinogenic human liver fluke Clonorchis sinensis.</title>
        <authorList>
            <person name="Wang X."/>
            <person name="Chen W."/>
            <person name="Huang Y."/>
            <person name="Sun J."/>
            <person name="Men J."/>
            <person name="Liu H."/>
            <person name="Luo F."/>
            <person name="Guo L."/>
            <person name="Lv X."/>
            <person name="Deng C."/>
            <person name="Zhou C."/>
            <person name="Fan Y."/>
            <person name="Li X."/>
            <person name="Huang L."/>
            <person name="Hu Y."/>
            <person name="Liang C."/>
            <person name="Hu X."/>
            <person name="Xu J."/>
            <person name="Yu X."/>
        </authorList>
    </citation>
    <scope>NUCLEOTIDE SEQUENCE [LARGE SCALE GENOMIC DNA]</scope>
    <source>
        <strain evidence="8">Henan</strain>
    </source>
</reference>
<keyword evidence="3" id="KW-0547">Nucleotide-binding</keyword>
<dbReference type="InterPro" id="IPR011990">
    <property type="entry name" value="TPR-like_helical_dom_sf"/>
</dbReference>
<proteinExistence type="predicted"/>
<keyword evidence="8" id="KW-0648">Protein biosynthesis</keyword>
<evidence type="ECO:0000256" key="3">
    <source>
        <dbReference type="ARBA" id="ARBA00022741"/>
    </source>
</evidence>
<dbReference type="GO" id="GO:0031037">
    <property type="term" value="P:myosin II filament disassembly"/>
    <property type="evidence" value="ECO:0007669"/>
    <property type="project" value="TreeGrafter"/>
</dbReference>
<dbReference type="InterPro" id="IPR006597">
    <property type="entry name" value="Sel1-like"/>
</dbReference>
<dbReference type="AlphaFoldDB" id="G7YJL0"/>
<organism evidence="8 9">
    <name type="scientific">Clonorchis sinensis</name>
    <name type="common">Chinese liver fluke</name>
    <dbReference type="NCBI Taxonomy" id="79923"/>
    <lineage>
        <taxon>Eukaryota</taxon>
        <taxon>Metazoa</taxon>
        <taxon>Spiralia</taxon>
        <taxon>Lophotrochozoa</taxon>
        <taxon>Platyhelminthes</taxon>
        <taxon>Trematoda</taxon>
        <taxon>Digenea</taxon>
        <taxon>Opisthorchiida</taxon>
        <taxon>Opisthorchiata</taxon>
        <taxon>Opisthorchiidae</taxon>
        <taxon>Clonorchis</taxon>
    </lineage>
</organism>
<dbReference type="SUPFAM" id="SSF56112">
    <property type="entry name" value="Protein kinase-like (PK-like)"/>
    <property type="match status" value="1"/>
</dbReference>
<dbReference type="Gene3D" id="3.30.200.20">
    <property type="entry name" value="Phosphorylase Kinase, domain 1"/>
    <property type="match status" value="2"/>
</dbReference>
<accession>G7YJL0</accession>
<dbReference type="FunFam" id="3.20.200.10:FF:000002">
    <property type="entry name" value="Eukaryotic elongation factor 2 kinase"/>
    <property type="match status" value="1"/>
</dbReference>
<dbReference type="EMBL" id="DF143429">
    <property type="protein sequence ID" value="GAA53143.1"/>
    <property type="molecule type" value="Genomic_DNA"/>
</dbReference>
<feature type="region of interest" description="Disordered" evidence="6">
    <location>
        <begin position="347"/>
        <end position="376"/>
    </location>
</feature>
<dbReference type="Proteomes" id="UP000008909">
    <property type="component" value="Unassembled WGS sequence"/>
</dbReference>
<protein>
    <submittedName>
        <fullName evidence="8">Elongation factor 2 kinase</fullName>
    </submittedName>
</protein>
<dbReference type="SUPFAM" id="SSF81901">
    <property type="entry name" value="HCP-like"/>
    <property type="match status" value="1"/>
</dbReference>
<evidence type="ECO:0000256" key="5">
    <source>
        <dbReference type="ARBA" id="ARBA00022840"/>
    </source>
</evidence>
<name>G7YJL0_CLOSI</name>
<evidence type="ECO:0000256" key="6">
    <source>
        <dbReference type="SAM" id="MobiDB-lite"/>
    </source>
</evidence>
<dbReference type="PANTHER" id="PTHR45992:SF2">
    <property type="entry name" value="EUKARYOTIC ELONGATION FACTOR 2 KINASE"/>
    <property type="match status" value="1"/>
</dbReference>
<evidence type="ECO:0000256" key="1">
    <source>
        <dbReference type="ARBA" id="ARBA00022527"/>
    </source>
</evidence>
<dbReference type="SMART" id="SM00811">
    <property type="entry name" value="Alpha_kinase"/>
    <property type="match status" value="1"/>
</dbReference>
<evidence type="ECO:0000256" key="2">
    <source>
        <dbReference type="ARBA" id="ARBA00022679"/>
    </source>
</evidence>
<evidence type="ECO:0000259" key="7">
    <source>
        <dbReference type="PROSITE" id="PS51158"/>
    </source>
</evidence>